<dbReference type="EMBL" id="CP001738">
    <property type="protein sequence ID" value="ACY96215.1"/>
    <property type="molecule type" value="Genomic_DNA"/>
</dbReference>
<dbReference type="Gene3D" id="2.40.10.10">
    <property type="entry name" value="Trypsin-like serine proteases"/>
    <property type="match status" value="2"/>
</dbReference>
<evidence type="ECO:0000313" key="3">
    <source>
        <dbReference type="Proteomes" id="UP000001918"/>
    </source>
</evidence>
<evidence type="ECO:0000313" key="2">
    <source>
        <dbReference type="EMBL" id="ACY96215.1"/>
    </source>
</evidence>
<keyword evidence="3" id="KW-1185">Reference proteome</keyword>
<dbReference type="PANTHER" id="PTHR15462:SF8">
    <property type="entry name" value="SERINE PROTEASE"/>
    <property type="match status" value="1"/>
</dbReference>
<dbReference type="InterPro" id="IPR050966">
    <property type="entry name" value="Glutamyl_endopeptidase"/>
</dbReference>
<dbReference type="InterPro" id="IPR018114">
    <property type="entry name" value="TRYPSIN_HIS"/>
</dbReference>
<name>D1A4I0_THECD</name>
<keyword evidence="1" id="KW-0732">Signal</keyword>
<dbReference type="KEGG" id="tcu:Tcur_0620"/>
<organism evidence="2 3">
    <name type="scientific">Thermomonospora curvata (strain ATCC 19995 / DSM 43183 / JCM 3096 / KCTC 9072 / NBRC 15933 / NCIMB 10081 / Henssen B9)</name>
    <dbReference type="NCBI Taxonomy" id="471852"/>
    <lineage>
        <taxon>Bacteria</taxon>
        <taxon>Bacillati</taxon>
        <taxon>Actinomycetota</taxon>
        <taxon>Actinomycetes</taxon>
        <taxon>Streptosporangiales</taxon>
        <taxon>Thermomonosporaceae</taxon>
        <taxon>Thermomonospora</taxon>
    </lineage>
</organism>
<dbReference type="PANTHER" id="PTHR15462">
    <property type="entry name" value="SERINE PROTEASE"/>
    <property type="match status" value="1"/>
</dbReference>
<dbReference type="GO" id="GO:0006508">
    <property type="term" value="P:proteolysis"/>
    <property type="evidence" value="ECO:0007669"/>
    <property type="project" value="InterPro"/>
</dbReference>
<dbReference type="InterPro" id="IPR009003">
    <property type="entry name" value="Peptidase_S1_PA"/>
</dbReference>
<reference evidence="2 3" key="1">
    <citation type="journal article" date="2011" name="Stand. Genomic Sci.">
        <title>Complete genome sequence of Thermomonospora curvata type strain (B9).</title>
        <authorList>
            <person name="Chertkov O."/>
            <person name="Sikorski J."/>
            <person name="Nolan M."/>
            <person name="Lapidus A."/>
            <person name="Lucas S."/>
            <person name="Del Rio T.G."/>
            <person name="Tice H."/>
            <person name="Cheng J.F."/>
            <person name="Goodwin L."/>
            <person name="Pitluck S."/>
            <person name="Liolios K."/>
            <person name="Ivanova N."/>
            <person name="Mavromatis K."/>
            <person name="Mikhailova N."/>
            <person name="Ovchinnikova G."/>
            <person name="Pati A."/>
            <person name="Chen A."/>
            <person name="Palaniappan K."/>
            <person name="Djao O.D."/>
            <person name="Land M."/>
            <person name="Hauser L."/>
            <person name="Chang Y.J."/>
            <person name="Jeffries C.D."/>
            <person name="Brettin T."/>
            <person name="Han C."/>
            <person name="Detter J.C."/>
            <person name="Rohde M."/>
            <person name="Goker M."/>
            <person name="Woyke T."/>
            <person name="Bristow J."/>
            <person name="Eisen J.A."/>
            <person name="Markowitz V."/>
            <person name="Hugenholtz P."/>
            <person name="Klenk H.P."/>
            <person name="Kyrpides N.C."/>
        </authorList>
    </citation>
    <scope>NUCLEOTIDE SEQUENCE [LARGE SCALE GENOMIC DNA]</scope>
    <source>
        <strain evidence="3">ATCC 19995 / DSM 43183 / JCM 3096 / KCTC 9072 / NBRC 15933 / NCIMB 10081 / Henssen B9</strain>
    </source>
</reference>
<dbReference type="eggNOG" id="COG3591">
    <property type="taxonomic scope" value="Bacteria"/>
</dbReference>
<dbReference type="SUPFAM" id="SSF50494">
    <property type="entry name" value="Trypsin-like serine proteases"/>
    <property type="match status" value="1"/>
</dbReference>
<dbReference type="STRING" id="471852.Tcur_0620"/>
<accession>D1A4I0</accession>
<dbReference type="PROSITE" id="PS00134">
    <property type="entry name" value="TRYPSIN_HIS"/>
    <property type="match status" value="1"/>
</dbReference>
<proteinExistence type="predicted"/>
<evidence type="ECO:0000256" key="1">
    <source>
        <dbReference type="ARBA" id="ARBA00022729"/>
    </source>
</evidence>
<dbReference type="HOGENOM" id="CLU_050832_1_0_11"/>
<gene>
    <name evidence="2" type="ordered locus">Tcur_0620</name>
</gene>
<protein>
    <submittedName>
        <fullName evidence="2">Uncharacterized protein</fullName>
    </submittedName>
</protein>
<dbReference type="GO" id="GO:0004252">
    <property type="term" value="F:serine-type endopeptidase activity"/>
    <property type="evidence" value="ECO:0007669"/>
    <property type="project" value="InterPro"/>
</dbReference>
<sequence length="307" mass="33081">MQLWLAIGSGLTVAATTVGVVAFVRNNDEPAVRVQQVASSGAVSAGAARGVEAYWTAERMAKARPVGAPADPGEVAATGGAARTAKAYSGIPSVGALFFNNGAGDHYCTAAVVNSRSKRLIITAAHCIHGGKGRGYFKNIAFVPRYDRGKKPYGIWTARKMFVPKGWAKRSDPDLDFGFVSLHTKDGRRIQPAVGGGNKMAVNKGYVNIVNVTGYPSVRRDPRDRPIWCRTKTAKHSRFQIKMACNGFYGGVSGSPWLLNYNTKTHKGTINGVLGGYRRGGNVHWISYAAYFDKDVLKLRAYANDHA</sequence>
<dbReference type="AlphaFoldDB" id="D1A4I0"/>
<dbReference type="Proteomes" id="UP000001918">
    <property type="component" value="Chromosome"/>
</dbReference>
<dbReference type="InterPro" id="IPR043504">
    <property type="entry name" value="Peptidase_S1_PA_chymotrypsin"/>
</dbReference>